<gene>
    <name evidence="3" type="ORF">GQX73_g46</name>
</gene>
<protein>
    <submittedName>
        <fullName evidence="3">Uncharacterized protein</fullName>
    </submittedName>
</protein>
<dbReference type="OrthoDB" id="506431at2759"/>
<feature type="chain" id="PRO_5029007597" evidence="2">
    <location>
        <begin position="18"/>
        <end position="472"/>
    </location>
</feature>
<dbReference type="Proteomes" id="UP000481858">
    <property type="component" value="Unassembled WGS sequence"/>
</dbReference>
<accession>A0A7C8IVS5</accession>
<dbReference type="EMBL" id="WUBL01000001">
    <property type="protein sequence ID" value="KAF2973549.1"/>
    <property type="molecule type" value="Genomic_DNA"/>
</dbReference>
<feature type="region of interest" description="Disordered" evidence="1">
    <location>
        <begin position="35"/>
        <end position="62"/>
    </location>
</feature>
<proteinExistence type="predicted"/>
<dbReference type="InParanoid" id="A0A7C8IVS5"/>
<feature type="compositionally biased region" description="Polar residues" evidence="1">
    <location>
        <begin position="184"/>
        <end position="208"/>
    </location>
</feature>
<evidence type="ECO:0000313" key="4">
    <source>
        <dbReference type="Proteomes" id="UP000481858"/>
    </source>
</evidence>
<keyword evidence="4" id="KW-1185">Reference proteome</keyword>
<feature type="signal peptide" evidence="2">
    <location>
        <begin position="1"/>
        <end position="17"/>
    </location>
</feature>
<evidence type="ECO:0000256" key="1">
    <source>
        <dbReference type="SAM" id="MobiDB-lite"/>
    </source>
</evidence>
<evidence type="ECO:0000256" key="2">
    <source>
        <dbReference type="SAM" id="SignalP"/>
    </source>
</evidence>
<keyword evidence="2" id="KW-0732">Signal</keyword>
<reference evidence="3 4" key="1">
    <citation type="submission" date="2019-12" db="EMBL/GenBank/DDBJ databases">
        <title>Draft genome sequence of the ascomycete Xylaria multiplex DSM 110363.</title>
        <authorList>
            <person name="Buettner E."/>
            <person name="Kellner H."/>
        </authorList>
    </citation>
    <scope>NUCLEOTIDE SEQUENCE [LARGE SCALE GENOMIC DNA]</scope>
    <source>
        <strain evidence="3 4">DSM 110363</strain>
    </source>
</reference>
<feature type="region of interest" description="Disordered" evidence="1">
    <location>
        <begin position="171"/>
        <end position="223"/>
    </location>
</feature>
<name>A0A7C8IVS5_9PEZI</name>
<organism evidence="3 4">
    <name type="scientific">Xylaria multiplex</name>
    <dbReference type="NCBI Taxonomy" id="323545"/>
    <lineage>
        <taxon>Eukaryota</taxon>
        <taxon>Fungi</taxon>
        <taxon>Dikarya</taxon>
        <taxon>Ascomycota</taxon>
        <taxon>Pezizomycotina</taxon>
        <taxon>Sordariomycetes</taxon>
        <taxon>Xylariomycetidae</taxon>
        <taxon>Xylariales</taxon>
        <taxon>Xylariaceae</taxon>
        <taxon>Xylaria</taxon>
    </lineage>
</organism>
<evidence type="ECO:0000313" key="3">
    <source>
        <dbReference type="EMBL" id="KAF2973549.1"/>
    </source>
</evidence>
<feature type="compositionally biased region" description="Basic and acidic residues" evidence="1">
    <location>
        <begin position="35"/>
        <end position="46"/>
    </location>
</feature>
<sequence length="472" mass="52089">MSFLHALQSVLFYVASCSPCHQAIHQYRLKQQAKEQREARAADRAQEGGYQQPEPFATNPYWSEEINMGPHIVRKQYKSPSMRHLTSAGGDTVSIGGSSIAANSATNTINNADTRDKTTMQSRKEFSASTGASGISTAFLTEGNSITTFGRLAKKGINTASIATERNTTATINPAVNENKKPNKASSIVNTTSLNSPSPNEQRGSSPDATDLPHTLPKRGRQSYELSCGTTIEPQPEEGTTATLLSKRDMTIALPAKEDMTIETSFKEDNTVIDVPPKRVRGRYDMTSSTESFPREPTPESVKQWWKTLDAFKRGTLDWNTIPGDWNFKRYQRADEEVWGSELSVKGHKLMGAIKRAGSSAGRIVESSLNKDVKRLSDDESKKEQYFAPFNPPVNDYHPPIVRQPTVKGAVQWMVQPPPPAKLMEGKVPVRRGNSSNASHSSFWLDRALFGKDDLPDDRADKVSTANAANRQ</sequence>
<dbReference type="AlphaFoldDB" id="A0A7C8IVS5"/>
<comment type="caution">
    <text evidence="3">The sequence shown here is derived from an EMBL/GenBank/DDBJ whole genome shotgun (WGS) entry which is preliminary data.</text>
</comment>